<dbReference type="Proteomes" id="UP000560658">
    <property type="component" value="Unassembled WGS sequence"/>
</dbReference>
<comment type="caution">
    <text evidence="1">The sequence shown here is derived from an EMBL/GenBank/DDBJ whole genome shotgun (WGS) entry which is preliminary data.</text>
</comment>
<keyword evidence="2" id="KW-1185">Reference proteome</keyword>
<sequence length="220" mass="24987">MNLRITNLNVHLHFYGPIPSANAVNEYSATEQSKGEYYTDKSATDGVYFCTTNGHLWDASRFEECKKAETIKGVAIVKGEHRFIVSPKGSKNMILLDGDKTLPGAIYEDYQQALKDNEGYANTRKLLELGSPAAEFCKSLGEEWYLPTMSEMQLMCEHKADLDECLSKIGEKMPDEWHWTSTRISERCHFAFYWVDGYRDCSVQSSIFRVRPVSALSPSL</sequence>
<evidence type="ECO:0000313" key="1">
    <source>
        <dbReference type="EMBL" id="MBB4043872.1"/>
    </source>
</evidence>
<protein>
    <recommendedName>
        <fullName evidence="3">DUF1566 domain-containing protein</fullName>
    </recommendedName>
</protein>
<organism evidence="1 2">
    <name type="scientific">Bacteroides reticulotermitis</name>
    <dbReference type="NCBI Taxonomy" id="1133319"/>
    <lineage>
        <taxon>Bacteria</taxon>
        <taxon>Pseudomonadati</taxon>
        <taxon>Bacteroidota</taxon>
        <taxon>Bacteroidia</taxon>
        <taxon>Bacteroidales</taxon>
        <taxon>Bacteroidaceae</taxon>
        <taxon>Bacteroides</taxon>
    </lineage>
</organism>
<dbReference type="AlphaFoldDB" id="A0A840D610"/>
<reference evidence="1" key="1">
    <citation type="submission" date="2020-08" db="EMBL/GenBank/DDBJ databases">
        <title>Genomic Encyclopedia of Type Strains, Phase IV (KMG-IV): sequencing the most valuable type-strain genomes for metagenomic binning, comparative biology and taxonomic classification.</title>
        <authorList>
            <person name="Goeker M."/>
        </authorList>
    </citation>
    <scope>NUCLEOTIDE SEQUENCE [LARGE SCALE GENOMIC DNA]</scope>
    <source>
        <strain evidence="1">DSM 105720</strain>
    </source>
</reference>
<proteinExistence type="predicted"/>
<evidence type="ECO:0008006" key="3">
    <source>
        <dbReference type="Google" id="ProtNLM"/>
    </source>
</evidence>
<dbReference type="RefSeq" id="WP_044161574.1">
    <property type="nucleotide sequence ID" value="NZ_JACIER010000005.1"/>
</dbReference>
<dbReference type="EMBL" id="JACIER010000005">
    <property type="protein sequence ID" value="MBB4043872.1"/>
    <property type="molecule type" value="Genomic_DNA"/>
</dbReference>
<accession>A0A840D610</accession>
<gene>
    <name evidence="1" type="ORF">GGR06_001658</name>
</gene>
<evidence type="ECO:0000313" key="2">
    <source>
        <dbReference type="Proteomes" id="UP000560658"/>
    </source>
</evidence>
<name>A0A840D610_9BACE</name>